<protein>
    <recommendedName>
        <fullName evidence="3">NACHT domain-containing protein</fullName>
    </recommendedName>
</protein>
<keyword evidence="2" id="KW-1185">Reference proteome</keyword>
<gene>
    <name evidence="1" type="ORF">BT96DRAFT_272200</name>
</gene>
<accession>A0A6A4GAG0</accession>
<name>A0A6A4GAG0_9AGAR</name>
<evidence type="ECO:0008006" key="3">
    <source>
        <dbReference type="Google" id="ProtNLM"/>
    </source>
</evidence>
<organism evidence="1 2">
    <name type="scientific">Gymnopus androsaceus JB14</name>
    <dbReference type="NCBI Taxonomy" id="1447944"/>
    <lineage>
        <taxon>Eukaryota</taxon>
        <taxon>Fungi</taxon>
        <taxon>Dikarya</taxon>
        <taxon>Basidiomycota</taxon>
        <taxon>Agaricomycotina</taxon>
        <taxon>Agaricomycetes</taxon>
        <taxon>Agaricomycetidae</taxon>
        <taxon>Agaricales</taxon>
        <taxon>Marasmiineae</taxon>
        <taxon>Omphalotaceae</taxon>
        <taxon>Gymnopus</taxon>
    </lineage>
</organism>
<sequence length="385" mass="43782">MKNKAVIDKFKDKNYFVPCEICSDASTLIQGMLQALGLSVTEGHDPYKTFQDYLLLSQDPTLLVLDNFETPWNTNGDQMAVQNLIEWICNQELVSVVLTMRATDGPGSCRWYKLGGHSGLPSLDLEPARQAFMLISNSRSENIESLDWLLKEVDCMPLAILIIAQLKRHLSLNTLMRKWNEQKTRMLKAGPGSSRHSSVSISIDISLQMLVRSPNRECIKILPILSFLPNGVPQWQETLAQLVVESDIDLEVSVISLLESALIYQENDCLKMLSPIQEDVQIKYPTQESHLSQMGRYYVKLLRDHFPGQNQDGIEVHSSNITKVFGTLLQTSTWREYLDGLYNFAEYGKFSSISLQLIDVALAQMWDKGFEEEIKLRFLKEGRLS</sequence>
<proteinExistence type="predicted"/>
<evidence type="ECO:0000313" key="2">
    <source>
        <dbReference type="Proteomes" id="UP000799118"/>
    </source>
</evidence>
<dbReference type="Proteomes" id="UP000799118">
    <property type="component" value="Unassembled WGS sequence"/>
</dbReference>
<dbReference type="OrthoDB" id="431454at2759"/>
<evidence type="ECO:0000313" key="1">
    <source>
        <dbReference type="EMBL" id="KAE9382469.1"/>
    </source>
</evidence>
<dbReference type="EMBL" id="ML771500">
    <property type="protein sequence ID" value="KAE9382469.1"/>
    <property type="molecule type" value="Genomic_DNA"/>
</dbReference>
<dbReference type="AlphaFoldDB" id="A0A6A4GAG0"/>
<reference evidence="1" key="1">
    <citation type="journal article" date="2019" name="Environ. Microbiol.">
        <title>Fungal ecological strategies reflected in gene transcription - a case study of two litter decomposers.</title>
        <authorList>
            <person name="Barbi F."/>
            <person name="Kohler A."/>
            <person name="Barry K."/>
            <person name="Baskaran P."/>
            <person name="Daum C."/>
            <person name="Fauchery L."/>
            <person name="Ihrmark K."/>
            <person name="Kuo A."/>
            <person name="LaButti K."/>
            <person name="Lipzen A."/>
            <person name="Morin E."/>
            <person name="Grigoriev I.V."/>
            <person name="Henrissat B."/>
            <person name="Lindahl B."/>
            <person name="Martin F."/>
        </authorList>
    </citation>
    <scope>NUCLEOTIDE SEQUENCE</scope>
    <source>
        <strain evidence="1">JB14</strain>
    </source>
</reference>